<keyword evidence="1" id="KW-0479">Metal-binding</keyword>
<dbReference type="InParanoid" id="E9HJL2"/>
<evidence type="ECO:0000256" key="2">
    <source>
        <dbReference type="SAM" id="MobiDB-lite"/>
    </source>
</evidence>
<evidence type="ECO:0000256" key="1">
    <source>
        <dbReference type="PROSITE-ProRule" id="PRU00047"/>
    </source>
</evidence>
<feature type="compositionally biased region" description="Basic residues" evidence="2">
    <location>
        <begin position="286"/>
        <end position="295"/>
    </location>
</feature>
<dbReference type="PANTHER" id="PTHR33223:SF6">
    <property type="entry name" value="CCHC-TYPE DOMAIN-CONTAINING PROTEIN"/>
    <property type="match status" value="1"/>
</dbReference>
<dbReference type="PANTHER" id="PTHR33223">
    <property type="entry name" value="CCHC-TYPE DOMAIN-CONTAINING PROTEIN"/>
    <property type="match status" value="1"/>
</dbReference>
<name>E9HJL2_DAPPU</name>
<feature type="region of interest" description="Disordered" evidence="2">
    <location>
        <begin position="1"/>
        <end position="37"/>
    </location>
</feature>
<feature type="compositionally biased region" description="Polar residues" evidence="2">
    <location>
        <begin position="802"/>
        <end position="825"/>
    </location>
</feature>
<dbReference type="Gene3D" id="4.10.60.10">
    <property type="entry name" value="Zinc finger, CCHC-type"/>
    <property type="match status" value="1"/>
</dbReference>
<dbReference type="Pfam" id="PF00098">
    <property type="entry name" value="zf-CCHC"/>
    <property type="match status" value="1"/>
</dbReference>
<dbReference type="OrthoDB" id="427960at2759"/>
<feature type="compositionally biased region" description="Basic and acidic residues" evidence="2">
    <location>
        <begin position="409"/>
        <end position="423"/>
    </location>
</feature>
<feature type="domain" description="CCHC-type" evidence="3">
    <location>
        <begin position="782"/>
        <end position="798"/>
    </location>
</feature>
<dbReference type="InterPro" id="IPR001878">
    <property type="entry name" value="Znf_CCHC"/>
</dbReference>
<keyword evidence="1" id="KW-0863">Zinc-finger</keyword>
<proteinExistence type="predicted"/>
<dbReference type="InterPro" id="IPR036875">
    <property type="entry name" value="Znf_CCHC_sf"/>
</dbReference>
<dbReference type="HOGENOM" id="CLU_343325_0_0_1"/>
<dbReference type="EMBL" id="GL732663">
    <property type="protein sequence ID" value="EFX68068.1"/>
    <property type="molecule type" value="Genomic_DNA"/>
</dbReference>
<dbReference type="eggNOG" id="ENOG502TB6Z">
    <property type="taxonomic scope" value="Eukaryota"/>
</dbReference>
<dbReference type="AlphaFoldDB" id="E9HJL2"/>
<dbReference type="GO" id="GO:0008270">
    <property type="term" value="F:zinc ion binding"/>
    <property type="evidence" value="ECO:0007669"/>
    <property type="project" value="UniProtKB-KW"/>
</dbReference>
<keyword evidence="5" id="KW-1185">Reference proteome</keyword>
<dbReference type="GO" id="GO:0045182">
    <property type="term" value="F:translation regulator activity"/>
    <property type="evidence" value="ECO:0000318"/>
    <property type="project" value="GO_Central"/>
</dbReference>
<feature type="compositionally biased region" description="Polar residues" evidence="2">
    <location>
        <begin position="740"/>
        <end position="752"/>
    </location>
</feature>
<accession>E9HJL2</accession>
<feature type="compositionally biased region" description="Low complexity" evidence="2">
    <location>
        <begin position="231"/>
        <end position="242"/>
    </location>
</feature>
<dbReference type="Proteomes" id="UP000000305">
    <property type="component" value="Unassembled WGS sequence"/>
</dbReference>
<feature type="compositionally biased region" description="Basic residues" evidence="2">
    <location>
        <begin position="1"/>
        <end position="11"/>
    </location>
</feature>
<dbReference type="PhylomeDB" id="E9HJL2"/>
<feature type="region of interest" description="Disordered" evidence="2">
    <location>
        <begin position="716"/>
        <end position="752"/>
    </location>
</feature>
<dbReference type="GO" id="GO:2000767">
    <property type="term" value="P:positive regulation of cytoplasmic translation"/>
    <property type="evidence" value="ECO:0000318"/>
    <property type="project" value="GO_Central"/>
</dbReference>
<keyword evidence="1" id="KW-0862">Zinc</keyword>
<dbReference type="PROSITE" id="PS50158">
    <property type="entry name" value="ZF_CCHC"/>
    <property type="match status" value="1"/>
</dbReference>
<evidence type="ECO:0000313" key="5">
    <source>
        <dbReference type="Proteomes" id="UP000000305"/>
    </source>
</evidence>
<dbReference type="GO" id="GO:0005737">
    <property type="term" value="C:cytoplasm"/>
    <property type="evidence" value="ECO:0000318"/>
    <property type="project" value="GO_Central"/>
</dbReference>
<sequence>MAKHSKSKLSRKSSSSSSSDSDSSSSSASSYKSFSSTFSDINKLKSKRFEVSKRKSSVLANWIVKGISEKNLKAAREAYRPDVKHEKKASVSASELFTNPKLDETFYAALKSTKNSNASMPNIDQLEKVYWKQTDVVLDMAKPLLFLLERKSKRSDKDTKALKMLSLFWAHLFREITHSRRLNILTQTHPNHIGLLSRAAQKLPVGGEDLFGTEFVNKLISQVKTATLVNSSAAGPSATSTPGKRRRSPPPLHESRNDRSNNSFGCLTRPDDGDDESVDEAGPSKPIKKTRRFRVKGLAPTRQSNRIKERTATNPDSAVVETPPLDNRTVTPMQESSSSDDDDYSSLLPPANVTCPGDKIDTTSATVPAQPSPKVDVKPLPRLPLVPPPPHPTVDLKQRIAPKPQSEPTKLEPREFKMEKKETPNPVKRSTLTYQQHFNNMYRYLRDAGASKEDAAYGANLAANQLLGTLSGQTARPTTLDAAPVCPPESSQSYYNSRKLLWSQQQQTIALLAQVPAFNGLGSTKFEDSIQHFERVMDTSEFEEGRKIKMLCSKLFGTGDSRKMYLTEYNNCVRNPGEPIRDYACRLQKLFAFAYPAKEGKTLDHEIREQLIMDKFLGGLKSNLRERMSFKEYKTFDGLIKATEHCAAVLNEAKLERRNVEFINAVSSNPNSQALNETKSEIEAIKVNMKANQKLLSDLMLQARETTKIINQVARAQTQPAVAPQQSLPARPQQGHHGASHNNQNPQHQMGGNSYGGNRYCVHCNSSTHSTERCGFGPGGPRCFKCRRKGHLARECPEHNGDASQRYGQHDQNGAGQLNPFDQGN</sequence>
<feature type="compositionally biased region" description="Polar residues" evidence="2">
    <location>
        <begin position="716"/>
        <end position="728"/>
    </location>
</feature>
<feature type="region of interest" description="Disordered" evidence="2">
    <location>
        <begin position="797"/>
        <end position="825"/>
    </location>
</feature>
<organism evidence="4 5">
    <name type="scientific">Daphnia pulex</name>
    <name type="common">Water flea</name>
    <dbReference type="NCBI Taxonomy" id="6669"/>
    <lineage>
        <taxon>Eukaryota</taxon>
        <taxon>Metazoa</taxon>
        <taxon>Ecdysozoa</taxon>
        <taxon>Arthropoda</taxon>
        <taxon>Crustacea</taxon>
        <taxon>Branchiopoda</taxon>
        <taxon>Diplostraca</taxon>
        <taxon>Cladocera</taxon>
        <taxon>Anomopoda</taxon>
        <taxon>Daphniidae</taxon>
        <taxon>Daphnia</taxon>
    </lineage>
</organism>
<feature type="compositionally biased region" description="Low complexity" evidence="2">
    <location>
        <begin position="12"/>
        <end position="37"/>
    </location>
</feature>
<protein>
    <recommendedName>
        <fullName evidence="3">CCHC-type domain-containing protein</fullName>
    </recommendedName>
</protein>
<feature type="compositionally biased region" description="Pro residues" evidence="2">
    <location>
        <begin position="381"/>
        <end position="392"/>
    </location>
</feature>
<dbReference type="GO" id="GO:0003727">
    <property type="term" value="F:single-stranded RNA binding"/>
    <property type="evidence" value="ECO:0000318"/>
    <property type="project" value="GO_Central"/>
</dbReference>
<dbReference type="SMART" id="SM00343">
    <property type="entry name" value="ZnF_C2HC"/>
    <property type="match status" value="1"/>
</dbReference>
<dbReference type="KEGG" id="dpx:DAPPUDRAFT_114883"/>
<dbReference type="GO" id="GO:0003729">
    <property type="term" value="F:mRNA binding"/>
    <property type="evidence" value="ECO:0000318"/>
    <property type="project" value="GO_Central"/>
</dbReference>
<evidence type="ECO:0000313" key="4">
    <source>
        <dbReference type="EMBL" id="EFX68068.1"/>
    </source>
</evidence>
<feature type="region of interest" description="Disordered" evidence="2">
    <location>
        <begin position="230"/>
        <end position="426"/>
    </location>
</feature>
<reference evidence="4 5" key="1">
    <citation type="journal article" date="2011" name="Science">
        <title>The ecoresponsive genome of Daphnia pulex.</title>
        <authorList>
            <person name="Colbourne J.K."/>
            <person name="Pfrender M.E."/>
            <person name="Gilbert D."/>
            <person name="Thomas W.K."/>
            <person name="Tucker A."/>
            <person name="Oakley T.H."/>
            <person name="Tokishita S."/>
            <person name="Aerts A."/>
            <person name="Arnold G.J."/>
            <person name="Basu M.K."/>
            <person name="Bauer D.J."/>
            <person name="Caceres C.E."/>
            <person name="Carmel L."/>
            <person name="Casola C."/>
            <person name="Choi J.H."/>
            <person name="Detter J.C."/>
            <person name="Dong Q."/>
            <person name="Dusheyko S."/>
            <person name="Eads B.D."/>
            <person name="Frohlich T."/>
            <person name="Geiler-Samerotte K.A."/>
            <person name="Gerlach D."/>
            <person name="Hatcher P."/>
            <person name="Jogdeo S."/>
            <person name="Krijgsveld J."/>
            <person name="Kriventseva E.V."/>
            <person name="Kultz D."/>
            <person name="Laforsch C."/>
            <person name="Lindquist E."/>
            <person name="Lopez J."/>
            <person name="Manak J.R."/>
            <person name="Muller J."/>
            <person name="Pangilinan J."/>
            <person name="Patwardhan R.P."/>
            <person name="Pitluck S."/>
            <person name="Pritham E.J."/>
            <person name="Rechtsteiner A."/>
            <person name="Rho M."/>
            <person name="Rogozin I.B."/>
            <person name="Sakarya O."/>
            <person name="Salamov A."/>
            <person name="Schaack S."/>
            <person name="Shapiro H."/>
            <person name="Shiga Y."/>
            <person name="Skalitzky C."/>
            <person name="Smith Z."/>
            <person name="Souvorov A."/>
            <person name="Sung W."/>
            <person name="Tang Z."/>
            <person name="Tsuchiya D."/>
            <person name="Tu H."/>
            <person name="Vos H."/>
            <person name="Wang M."/>
            <person name="Wolf Y.I."/>
            <person name="Yamagata H."/>
            <person name="Yamada T."/>
            <person name="Ye Y."/>
            <person name="Shaw J.R."/>
            <person name="Andrews J."/>
            <person name="Crease T.J."/>
            <person name="Tang H."/>
            <person name="Lucas S.M."/>
            <person name="Robertson H.M."/>
            <person name="Bork P."/>
            <person name="Koonin E.V."/>
            <person name="Zdobnov E.M."/>
            <person name="Grigoriev I.V."/>
            <person name="Lynch M."/>
            <person name="Boore J.L."/>
        </authorList>
    </citation>
    <scope>NUCLEOTIDE SEQUENCE [LARGE SCALE GENOMIC DNA]</scope>
</reference>
<evidence type="ECO:0000259" key="3">
    <source>
        <dbReference type="PROSITE" id="PS50158"/>
    </source>
</evidence>
<gene>
    <name evidence="4" type="ORF">DAPPUDRAFT_114883</name>
</gene>
<dbReference type="SUPFAM" id="SSF57756">
    <property type="entry name" value="Retrovirus zinc finger-like domains"/>
    <property type="match status" value="1"/>
</dbReference>